<protein>
    <submittedName>
        <fullName evidence="3">Flavin reductase family protein</fullName>
    </submittedName>
</protein>
<evidence type="ECO:0000256" key="1">
    <source>
        <dbReference type="ARBA" id="ARBA00023002"/>
    </source>
</evidence>
<dbReference type="SMART" id="SM00903">
    <property type="entry name" value="Flavin_Reduct"/>
    <property type="match status" value="1"/>
</dbReference>
<dbReference type="Gene3D" id="2.30.110.10">
    <property type="entry name" value="Electron Transport, Fmn-binding Protein, Chain A"/>
    <property type="match status" value="1"/>
</dbReference>
<keyword evidence="1" id="KW-0560">Oxidoreductase</keyword>
<keyword evidence="4" id="KW-1185">Reference proteome</keyword>
<sequence>MPPPAAALPDGRLFREVTGAFATGVTVVTTVADGVDHAMTVNSFSSVSLDPPLVMFCAERTGRFHAAVLAAGFWAVSVLGTGHREASDWFAAPGRPLDDQLDGWPTVRGAETGAPLLAGALAALECRTRQVHEAGDHSIVVGQVLSLDLPDPDAEPLVFHRGGYRALDR</sequence>
<dbReference type="EMBL" id="JAIBOA010000002">
    <property type="protein sequence ID" value="MBW8481462.1"/>
    <property type="molecule type" value="Genomic_DNA"/>
</dbReference>
<proteinExistence type="predicted"/>
<dbReference type="SUPFAM" id="SSF50475">
    <property type="entry name" value="FMN-binding split barrel"/>
    <property type="match status" value="1"/>
</dbReference>
<name>A0ABS7FM50_9ACTN</name>
<dbReference type="Pfam" id="PF01613">
    <property type="entry name" value="Flavin_Reduct"/>
    <property type="match status" value="1"/>
</dbReference>
<evidence type="ECO:0000313" key="4">
    <source>
        <dbReference type="Proteomes" id="UP000774570"/>
    </source>
</evidence>
<evidence type="ECO:0000313" key="3">
    <source>
        <dbReference type="EMBL" id="MBW8481462.1"/>
    </source>
</evidence>
<dbReference type="PANTHER" id="PTHR30466:SF1">
    <property type="entry name" value="FMN REDUCTASE (NADH) RUTF"/>
    <property type="match status" value="1"/>
</dbReference>
<comment type="caution">
    <text evidence="3">The sequence shown here is derived from an EMBL/GenBank/DDBJ whole genome shotgun (WGS) entry which is preliminary data.</text>
</comment>
<dbReference type="InterPro" id="IPR002563">
    <property type="entry name" value="Flavin_Rdtase-like_dom"/>
</dbReference>
<feature type="domain" description="Flavin reductase like" evidence="2">
    <location>
        <begin position="18"/>
        <end position="166"/>
    </location>
</feature>
<evidence type="ECO:0000259" key="2">
    <source>
        <dbReference type="SMART" id="SM00903"/>
    </source>
</evidence>
<dbReference type="Proteomes" id="UP000774570">
    <property type="component" value="Unassembled WGS sequence"/>
</dbReference>
<dbReference type="PANTHER" id="PTHR30466">
    <property type="entry name" value="FLAVIN REDUCTASE"/>
    <property type="match status" value="1"/>
</dbReference>
<dbReference type="InterPro" id="IPR050268">
    <property type="entry name" value="NADH-dep_flavin_reductase"/>
</dbReference>
<organism evidence="3 4">
    <name type="scientific">Actinomadura parmotrematis</name>
    <dbReference type="NCBI Taxonomy" id="2864039"/>
    <lineage>
        <taxon>Bacteria</taxon>
        <taxon>Bacillati</taxon>
        <taxon>Actinomycetota</taxon>
        <taxon>Actinomycetes</taxon>
        <taxon>Streptosporangiales</taxon>
        <taxon>Thermomonosporaceae</taxon>
        <taxon>Actinomadura</taxon>
    </lineage>
</organism>
<dbReference type="InterPro" id="IPR012349">
    <property type="entry name" value="Split_barrel_FMN-bd"/>
</dbReference>
<accession>A0ABS7FM50</accession>
<reference evidence="3 4" key="1">
    <citation type="submission" date="2021-07" db="EMBL/GenBank/DDBJ databases">
        <title>Actinomadura sp. PM05-2 isolated from lichen.</title>
        <authorList>
            <person name="Somphong A."/>
            <person name="Phongsopitanun W."/>
            <person name="Tanasupawat S."/>
            <person name="Peongsungnone V."/>
        </authorList>
    </citation>
    <scope>NUCLEOTIDE SEQUENCE [LARGE SCALE GENOMIC DNA]</scope>
    <source>
        <strain evidence="3 4">PM05-2</strain>
    </source>
</reference>
<gene>
    <name evidence="3" type="ORF">K1Y72_03700</name>
</gene>